<evidence type="ECO:0000313" key="2">
    <source>
        <dbReference type="Proteomes" id="UP000239156"/>
    </source>
</evidence>
<dbReference type="Proteomes" id="UP000239156">
    <property type="component" value="Unassembled WGS sequence"/>
</dbReference>
<evidence type="ECO:0000313" key="1">
    <source>
        <dbReference type="EMBL" id="POW15446.1"/>
    </source>
</evidence>
<dbReference type="EMBL" id="PKSL01000012">
    <property type="protein sequence ID" value="POW15446.1"/>
    <property type="molecule type" value="Genomic_DNA"/>
</dbReference>
<dbReference type="VEuPathDB" id="FungiDB:PSTT_02048"/>
<keyword evidence="2" id="KW-1185">Reference proteome</keyword>
<comment type="caution">
    <text evidence="1">The sequence shown here is derived from an EMBL/GenBank/DDBJ whole genome shotgun (WGS) entry which is preliminary data.</text>
</comment>
<sequence>MINLTVHRDIFLRKDPKRRMTRLAPSSLWRVKGQHPKSYLVIGLASNAFMAAKNSSRALLDSHLSNPPPTEEMPSMMILNLVHFRLNNYTEAQRFKMFDKEPCLSLHAIEQLLWYPGLGLYSGQGGTANGVFLSCITQSLAWHYSGPNFVKTGHFQMGQSNVTFCYPRITPAGLTILTPAARVESLTPVSLTPIRCDRFECHPATSSPPELASCKIVAQTLLNNFTGTVTLPPIRTIAEAFISYHITRQNHDKEHDYPLQFTWTQVGLESLKIMEKCVLPHTGLKGGLCMFDSYMGYNFSNPALELQSWSDEANFLESHQSKFHIT</sequence>
<reference evidence="1" key="1">
    <citation type="submission" date="2017-12" db="EMBL/GenBank/DDBJ databases">
        <title>Gene loss provides genomic basis for host adaptation in cereal stripe rust fungi.</title>
        <authorList>
            <person name="Xia C."/>
        </authorList>
    </citation>
    <scope>NUCLEOTIDE SEQUENCE [LARGE SCALE GENOMIC DNA]</scope>
    <source>
        <strain evidence="1">93-210</strain>
    </source>
</reference>
<organism evidence="1 2">
    <name type="scientific">Puccinia striiformis</name>
    <dbReference type="NCBI Taxonomy" id="27350"/>
    <lineage>
        <taxon>Eukaryota</taxon>
        <taxon>Fungi</taxon>
        <taxon>Dikarya</taxon>
        <taxon>Basidiomycota</taxon>
        <taxon>Pucciniomycotina</taxon>
        <taxon>Pucciniomycetes</taxon>
        <taxon>Pucciniales</taxon>
        <taxon>Pucciniaceae</taxon>
        <taxon>Puccinia</taxon>
    </lineage>
</organism>
<name>A0A2S4W104_9BASI</name>
<protein>
    <submittedName>
        <fullName evidence="1">Uncharacterized protein</fullName>
    </submittedName>
</protein>
<proteinExistence type="predicted"/>
<dbReference type="AlphaFoldDB" id="A0A2S4W104"/>
<dbReference type="VEuPathDB" id="FungiDB:PSHT_16337"/>
<gene>
    <name evidence="1" type="ORF">PSTT_02048</name>
</gene>
<accession>A0A2S4W104</accession>